<accession>A0A1I3UQU6</accession>
<dbReference type="Pfam" id="PF01520">
    <property type="entry name" value="Amidase_3"/>
    <property type="match status" value="1"/>
</dbReference>
<feature type="domain" description="SH3b" evidence="4">
    <location>
        <begin position="183"/>
        <end position="245"/>
    </location>
</feature>
<feature type="transmembrane region" description="Helical" evidence="3">
    <location>
        <begin position="17"/>
        <end position="37"/>
    </location>
</feature>
<dbReference type="PANTHER" id="PTHR30404">
    <property type="entry name" value="N-ACETYLMURAMOYL-L-ALANINE AMIDASE"/>
    <property type="match status" value="1"/>
</dbReference>
<dbReference type="OrthoDB" id="9806267at2"/>
<keyword evidence="3" id="KW-1133">Transmembrane helix</keyword>
<dbReference type="InterPro" id="IPR002508">
    <property type="entry name" value="MurNAc-LAA_cat"/>
</dbReference>
<evidence type="ECO:0000256" key="3">
    <source>
        <dbReference type="SAM" id="Phobius"/>
    </source>
</evidence>
<sequence length="445" mass="49588">MDQNDPYIHNLFPKKNIFIAIILLLLSITIASSIVLANENSVTVKASVLNVRIGPGLTYDVMTQVNEDQKLNVLAEDNEWYKVRLSNDQIGWVASWLVENEEISSENQRYGRVTGTEVNIRQYATTDSKKLGTVYENTELSVLYEENDWYQVLYLGKVAWIHKDYLELIDTPNTQSSENSVSTQEVTIGDLETNVRNAPSTDAEILSVAAPDSKLIYLGTEEDWYKVQLDDGSTGYVANWVSSLSDVETVNIEEQADQIDRIATNLSEATIMIDAGHGGKDPGALAETGFLEKDVALSTAKILQKRLQDAGANAIMTRTDDTFISLNDRVYLSQQANADAFISIHYDTIEVANSMSGTTTYYYSNSELELANTVNQYLESNGTLPNNGVRSAEYYVLKNNAQPSILLELGYLNNDLDVSVVDTQAYQSTVVEAIYQGLRDYFSQK</sequence>
<evidence type="ECO:0000256" key="2">
    <source>
        <dbReference type="ARBA" id="ARBA00023316"/>
    </source>
</evidence>
<dbReference type="Pfam" id="PF08239">
    <property type="entry name" value="SH3_3"/>
    <property type="match status" value="3"/>
</dbReference>
<dbReference type="GO" id="GO:0030288">
    <property type="term" value="C:outer membrane-bounded periplasmic space"/>
    <property type="evidence" value="ECO:0007669"/>
    <property type="project" value="TreeGrafter"/>
</dbReference>
<dbReference type="AlphaFoldDB" id="A0A1I3UQU6"/>
<dbReference type="Proteomes" id="UP000199589">
    <property type="component" value="Unassembled WGS sequence"/>
</dbReference>
<dbReference type="GO" id="GO:0008745">
    <property type="term" value="F:N-acetylmuramoyl-L-alanine amidase activity"/>
    <property type="evidence" value="ECO:0007669"/>
    <property type="project" value="InterPro"/>
</dbReference>
<dbReference type="GO" id="GO:0071555">
    <property type="term" value="P:cell wall organization"/>
    <property type="evidence" value="ECO:0007669"/>
    <property type="project" value="UniProtKB-KW"/>
</dbReference>
<dbReference type="PANTHER" id="PTHR30404:SF7">
    <property type="entry name" value="CELL WALL AMIDASE LYTH-RELATED"/>
    <property type="match status" value="1"/>
</dbReference>
<evidence type="ECO:0000256" key="1">
    <source>
        <dbReference type="ARBA" id="ARBA00022801"/>
    </source>
</evidence>
<dbReference type="InterPro" id="IPR050695">
    <property type="entry name" value="N-acetylmuramoyl_amidase_3"/>
</dbReference>
<dbReference type="PROSITE" id="PS51781">
    <property type="entry name" value="SH3B"/>
    <property type="match status" value="3"/>
</dbReference>
<dbReference type="InterPro" id="IPR017293">
    <property type="entry name" value="N-acetylmuramoyl-L-ala_amidase"/>
</dbReference>
<keyword evidence="3" id="KW-0472">Membrane</keyword>
<dbReference type="Gene3D" id="2.30.30.40">
    <property type="entry name" value="SH3 Domains"/>
    <property type="match status" value="3"/>
</dbReference>
<feature type="domain" description="SH3b" evidence="4">
    <location>
        <begin position="39"/>
        <end position="102"/>
    </location>
</feature>
<keyword evidence="6" id="KW-1185">Reference proteome</keyword>
<reference evidence="6" key="1">
    <citation type="submission" date="2016-10" db="EMBL/GenBank/DDBJ databases">
        <authorList>
            <person name="Varghese N."/>
            <person name="Submissions S."/>
        </authorList>
    </citation>
    <scope>NUCLEOTIDE SEQUENCE [LARGE SCALE GENOMIC DNA]</scope>
    <source>
        <strain evidence="6">DSM 16108</strain>
    </source>
</reference>
<proteinExistence type="predicted"/>
<evidence type="ECO:0000259" key="4">
    <source>
        <dbReference type="PROSITE" id="PS51781"/>
    </source>
</evidence>
<dbReference type="RefSeq" id="WP_091895271.1">
    <property type="nucleotide sequence ID" value="NZ_FOSJ01000001.1"/>
</dbReference>
<dbReference type="GO" id="GO:0009253">
    <property type="term" value="P:peptidoglycan catabolic process"/>
    <property type="evidence" value="ECO:0007669"/>
    <property type="project" value="InterPro"/>
</dbReference>
<protein>
    <submittedName>
        <fullName evidence="5">N-acetylmuramoyl-L-alanine amidase</fullName>
    </submittedName>
</protein>
<organism evidence="5 6">
    <name type="scientific">Marinilactibacillus piezotolerans</name>
    <dbReference type="NCBI Taxonomy" id="258723"/>
    <lineage>
        <taxon>Bacteria</taxon>
        <taxon>Bacillati</taxon>
        <taxon>Bacillota</taxon>
        <taxon>Bacilli</taxon>
        <taxon>Lactobacillales</taxon>
        <taxon>Carnobacteriaceae</taxon>
        <taxon>Marinilactibacillus</taxon>
    </lineage>
</organism>
<dbReference type="SUPFAM" id="SSF53187">
    <property type="entry name" value="Zn-dependent exopeptidases"/>
    <property type="match status" value="1"/>
</dbReference>
<dbReference type="PIRSF" id="PIRSF037846">
    <property type="entry name" value="Autolysin_YrvJ_prd"/>
    <property type="match status" value="1"/>
</dbReference>
<dbReference type="InterPro" id="IPR003646">
    <property type="entry name" value="SH3-like_bac-type"/>
</dbReference>
<keyword evidence="1" id="KW-0378">Hydrolase</keyword>
<evidence type="ECO:0000313" key="6">
    <source>
        <dbReference type="Proteomes" id="UP000199589"/>
    </source>
</evidence>
<gene>
    <name evidence="5" type="ORF">SAMN04488569_100196</name>
</gene>
<keyword evidence="3" id="KW-0812">Transmembrane</keyword>
<dbReference type="CDD" id="cd02696">
    <property type="entry name" value="MurNAc-LAA"/>
    <property type="match status" value="1"/>
</dbReference>
<feature type="domain" description="SH3b" evidence="4">
    <location>
        <begin position="108"/>
        <end position="170"/>
    </location>
</feature>
<dbReference type="SMART" id="SM00287">
    <property type="entry name" value="SH3b"/>
    <property type="match status" value="3"/>
</dbReference>
<dbReference type="Gene3D" id="3.40.630.40">
    <property type="entry name" value="Zn-dependent exopeptidases"/>
    <property type="match status" value="1"/>
</dbReference>
<keyword evidence="2" id="KW-0961">Cell wall biogenesis/degradation</keyword>
<evidence type="ECO:0000313" key="5">
    <source>
        <dbReference type="EMBL" id="SFJ85332.1"/>
    </source>
</evidence>
<dbReference type="SMART" id="SM00646">
    <property type="entry name" value="Ami_3"/>
    <property type="match status" value="1"/>
</dbReference>
<dbReference type="EMBL" id="FOSJ01000001">
    <property type="protein sequence ID" value="SFJ85332.1"/>
    <property type="molecule type" value="Genomic_DNA"/>
</dbReference>
<name>A0A1I3UQU6_9LACT</name>